<reference evidence="3" key="1">
    <citation type="journal article" date="2019" name="Int. J. Syst. Evol. Microbiol.">
        <title>The Global Catalogue of Microorganisms (GCM) 10K type strain sequencing project: providing services to taxonomists for standard genome sequencing and annotation.</title>
        <authorList>
            <consortium name="The Broad Institute Genomics Platform"/>
            <consortium name="The Broad Institute Genome Sequencing Center for Infectious Disease"/>
            <person name="Wu L."/>
            <person name="Ma J."/>
        </authorList>
    </citation>
    <scope>NUCLEOTIDE SEQUENCE [LARGE SCALE GENOMIC DNA]</scope>
    <source>
        <strain evidence="3">CGMCC 1.12769</strain>
    </source>
</reference>
<feature type="domain" description="N-acetyltransferase" evidence="1">
    <location>
        <begin position="135"/>
        <end position="272"/>
    </location>
</feature>
<dbReference type="Pfam" id="PF00583">
    <property type="entry name" value="Acetyltransf_1"/>
    <property type="match status" value="1"/>
</dbReference>
<dbReference type="PANTHER" id="PTHR43072:SF60">
    <property type="entry name" value="L-2,4-DIAMINOBUTYRIC ACID ACETYLTRANSFERASE"/>
    <property type="match status" value="1"/>
</dbReference>
<dbReference type="PROSITE" id="PS51186">
    <property type="entry name" value="GNAT"/>
    <property type="match status" value="1"/>
</dbReference>
<dbReference type="SUPFAM" id="SSF55729">
    <property type="entry name" value="Acyl-CoA N-acyltransferases (Nat)"/>
    <property type="match status" value="1"/>
</dbReference>
<evidence type="ECO:0000259" key="1">
    <source>
        <dbReference type="PROSITE" id="PS51186"/>
    </source>
</evidence>
<sequence length="272" mass="31504">MKSTLQQAQQYPYCSFQYMDLDELTINLDEDIMIDEPGLFILCQFQESRQFIYWSTESKEKFLTGMSKVIDFIHNRLPIDKMNLYLEFIHPDFVKGMEEMGFKIVSEFVDYWNEDITQINNIRGHSCVIRTINSDEYREASSITKACRGLSRGFNGEELDSIREWNESDHSCILVAEMDNEIVGVCLINIYGFESEKGPVLWLRELAVEPKHQNKGIGSSLIVEGLSWGRSNGAKRSFLASDVENHNAIKIYESFGYRRKDKRGQINMGRSI</sequence>
<keyword evidence="3" id="KW-1185">Reference proteome</keyword>
<dbReference type="CDD" id="cd04301">
    <property type="entry name" value="NAT_SF"/>
    <property type="match status" value="1"/>
</dbReference>
<name>A0ABQ1YI64_9BACL</name>
<accession>A0ABQ1YI64</accession>
<comment type="caution">
    <text evidence="2">The sequence shown here is derived from an EMBL/GenBank/DDBJ whole genome shotgun (WGS) entry which is preliminary data.</text>
</comment>
<dbReference type="RefSeq" id="WP_188539700.1">
    <property type="nucleotide sequence ID" value="NZ_BMFT01000001.1"/>
</dbReference>
<dbReference type="PANTHER" id="PTHR43072">
    <property type="entry name" value="N-ACETYLTRANSFERASE"/>
    <property type="match status" value="1"/>
</dbReference>
<organism evidence="2 3">
    <name type="scientific">Paenibacillus segetis</name>
    <dbReference type="NCBI Taxonomy" id="1325360"/>
    <lineage>
        <taxon>Bacteria</taxon>
        <taxon>Bacillati</taxon>
        <taxon>Bacillota</taxon>
        <taxon>Bacilli</taxon>
        <taxon>Bacillales</taxon>
        <taxon>Paenibacillaceae</taxon>
        <taxon>Paenibacillus</taxon>
    </lineage>
</organism>
<dbReference type="Gene3D" id="3.40.630.30">
    <property type="match status" value="1"/>
</dbReference>
<dbReference type="EMBL" id="BMFT01000001">
    <property type="protein sequence ID" value="GGH26804.1"/>
    <property type="molecule type" value="Genomic_DNA"/>
</dbReference>
<dbReference type="InterPro" id="IPR016181">
    <property type="entry name" value="Acyl_CoA_acyltransferase"/>
</dbReference>
<dbReference type="InterPro" id="IPR000182">
    <property type="entry name" value="GNAT_dom"/>
</dbReference>
<evidence type="ECO:0000313" key="2">
    <source>
        <dbReference type="EMBL" id="GGH26804.1"/>
    </source>
</evidence>
<evidence type="ECO:0000313" key="3">
    <source>
        <dbReference type="Proteomes" id="UP000659344"/>
    </source>
</evidence>
<proteinExistence type="predicted"/>
<protein>
    <recommendedName>
        <fullName evidence="1">N-acetyltransferase domain-containing protein</fullName>
    </recommendedName>
</protein>
<dbReference type="Proteomes" id="UP000659344">
    <property type="component" value="Unassembled WGS sequence"/>
</dbReference>
<gene>
    <name evidence="2" type="ORF">GCM10008013_27840</name>
</gene>